<dbReference type="GO" id="GO:0043565">
    <property type="term" value="F:sequence-specific DNA binding"/>
    <property type="evidence" value="ECO:0007669"/>
    <property type="project" value="InterPro"/>
</dbReference>
<name>A0A5S9P761_9GAMM</name>
<dbReference type="PRINTS" id="PR00032">
    <property type="entry name" value="HTHARAC"/>
</dbReference>
<dbReference type="EMBL" id="CACSII010000007">
    <property type="protein sequence ID" value="CAA0099213.1"/>
    <property type="molecule type" value="Genomic_DNA"/>
</dbReference>
<proteinExistence type="predicted"/>
<dbReference type="InterPro" id="IPR018060">
    <property type="entry name" value="HTH_AraC"/>
</dbReference>
<accession>A0A5S9P761</accession>
<dbReference type="Gene3D" id="1.10.10.60">
    <property type="entry name" value="Homeodomain-like"/>
    <property type="match status" value="2"/>
</dbReference>
<dbReference type="Pfam" id="PF12852">
    <property type="entry name" value="Cupin_6"/>
    <property type="match status" value="1"/>
</dbReference>
<dbReference type="PANTHER" id="PTHR46796:SF7">
    <property type="entry name" value="ARAC FAMILY TRANSCRIPTIONAL REGULATOR"/>
    <property type="match status" value="1"/>
</dbReference>
<evidence type="ECO:0000256" key="2">
    <source>
        <dbReference type="ARBA" id="ARBA00023125"/>
    </source>
</evidence>
<dbReference type="OrthoDB" id="9783876at2"/>
<dbReference type="InterPro" id="IPR050204">
    <property type="entry name" value="AraC_XylS_family_regulators"/>
</dbReference>
<gene>
    <name evidence="5" type="primary">rclR_4</name>
    <name evidence="5" type="ORF">DPBNPPHM_03673</name>
</gene>
<evidence type="ECO:0000256" key="3">
    <source>
        <dbReference type="ARBA" id="ARBA00023163"/>
    </source>
</evidence>
<dbReference type="PROSITE" id="PS01124">
    <property type="entry name" value="HTH_ARAC_FAMILY_2"/>
    <property type="match status" value="1"/>
</dbReference>
<sequence>MQLDSNDALSRILEGLGLSVDVYSHGDFCGHWAIDTSGSRRMPFHLLTQGEAWLHRPSAPPQLLQAGDIVLFPYDHQHVMSSDSESPPSEVVNQPMDMEEPVTTHMICGFFEFRSRIAWPLLDAMPPVIILDQDVQAGSKRVADLIRMIIDELAEERMGCIAAANYLAYLLFIEVLRLQMACSEQCGLLAALADPRIGKALNLIHHSPSENWTLESLAAEVAMSRTAFANRFRDLVKITPMQYLTQWRMREAQQSLLTTERSVADIAEASGYQSEASFRKAFKLVTGCSPGQYRKRECR</sequence>
<evidence type="ECO:0000313" key="6">
    <source>
        <dbReference type="Proteomes" id="UP000434580"/>
    </source>
</evidence>
<dbReference type="PANTHER" id="PTHR46796">
    <property type="entry name" value="HTH-TYPE TRANSCRIPTIONAL ACTIVATOR RHAS-RELATED"/>
    <property type="match status" value="1"/>
</dbReference>
<evidence type="ECO:0000313" key="5">
    <source>
        <dbReference type="EMBL" id="CAA0099213.1"/>
    </source>
</evidence>
<keyword evidence="3" id="KW-0804">Transcription</keyword>
<dbReference type="InterPro" id="IPR020449">
    <property type="entry name" value="Tscrpt_reg_AraC-type_HTH"/>
</dbReference>
<dbReference type="AlphaFoldDB" id="A0A5S9P761"/>
<feature type="domain" description="HTH araC/xylS-type" evidence="4">
    <location>
        <begin position="198"/>
        <end position="296"/>
    </location>
</feature>
<protein>
    <submittedName>
        <fullName evidence="5">RCS-specific HTH-type transcriptional activator RclR</fullName>
    </submittedName>
</protein>
<reference evidence="5 6" key="1">
    <citation type="submission" date="2019-11" db="EMBL/GenBank/DDBJ databases">
        <authorList>
            <person name="Holert J."/>
        </authorList>
    </citation>
    <scope>NUCLEOTIDE SEQUENCE [LARGE SCALE GENOMIC DNA]</scope>
    <source>
        <strain evidence="5">BC5_2</strain>
    </source>
</reference>
<keyword evidence="2" id="KW-0238">DNA-binding</keyword>
<dbReference type="Pfam" id="PF12833">
    <property type="entry name" value="HTH_18"/>
    <property type="match status" value="1"/>
</dbReference>
<dbReference type="Proteomes" id="UP000434580">
    <property type="component" value="Unassembled WGS sequence"/>
</dbReference>
<organism evidence="5 6">
    <name type="scientific">BD1-7 clade bacterium</name>
    <dbReference type="NCBI Taxonomy" id="2029982"/>
    <lineage>
        <taxon>Bacteria</taxon>
        <taxon>Pseudomonadati</taxon>
        <taxon>Pseudomonadota</taxon>
        <taxon>Gammaproteobacteria</taxon>
        <taxon>Cellvibrionales</taxon>
        <taxon>Spongiibacteraceae</taxon>
        <taxon>BD1-7 clade</taxon>
    </lineage>
</organism>
<keyword evidence="1" id="KW-0805">Transcription regulation</keyword>
<evidence type="ECO:0000259" key="4">
    <source>
        <dbReference type="PROSITE" id="PS01124"/>
    </source>
</evidence>
<dbReference type="InterPro" id="IPR032783">
    <property type="entry name" value="AraC_lig"/>
</dbReference>
<dbReference type="SUPFAM" id="SSF46689">
    <property type="entry name" value="Homeodomain-like"/>
    <property type="match status" value="2"/>
</dbReference>
<dbReference type="GO" id="GO:0003700">
    <property type="term" value="F:DNA-binding transcription factor activity"/>
    <property type="evidence" value="ECO:0007669"/>
    <property type="project" value="InterPro"/>
</dbReference>
<evidence type="ECO:0000256" key="1">
    <source>
        <dbReference type="ARBA" id="ARBA00023015"/>
    </source>
</evidence>
<dbReference type="PROSITE" id="PS00041">
    <property type="entry name" value="HTH_ARAC_FAMILY_1"/>
    <property type="match status" value="1"/>
</dbReference>
<dbReference type="InterPro" id="IPR009057">
    <property type="entry name" value="Homeodomain-like_sf"/>
</dbReference>
<dbReference type="InterPro" id="IPR018062">
    <property type="entry name" value="HTH_AraC-typ_CS"/>
</dbReference>
<dbReference type="SMART" id="SM00342">
    <property type="entry name" value="HTH_ARAC"/>
    <property type="match status" value="1"/>
</dbReference>